<evidence type="ECO:0000313" key="3">
    <source>
        <dbReference type="Proteomes" id="UP000011223"/>
    </source>
</evidence>
<gene>
    <name evidence="2" type="ORF">D515_03845</name>
</gene>
<name>R1IJ63_9GAMM</name>
<dbReference type="RefSeq" id="WP_002541953.1">
    <property type="nucleotide sequence ID" value="NZ_ANFM02000051.1"/>
</dbReference>
<dbReference type="EMBL" id="ANFM02000051">
    <property type="protein sequence ID" value="EOD77472.1"/>
    <property type="molecule type" value="Genomic_DNA"/>
</dbReference>
<keyword evidence="3" id="KW-1185">Reference proteome</keyword>
<dbReference type="GO" id="GO:0006508">
    <property type="term" value="P:proteolysis"/>
    <property type="evidence" value="ECO:0007669"/>
    <property type="project" value="UniProtKB-KW"/>
</dbReference>
<dbReference type="GO" id="GO:0008233">
    <property type="term" value="F:peptidase activity"/>
    <property type="evidence" value="ECO:0007669"/>
    <property type="project" value="UniProtKB-KW"/>
</dbReference>
<dbReference type="InterPro" id="IPR003111">
    <property type="entry name" value="Lon_prtase_N"/>
</dbReference>
<dbReference type="Pfam" id="PF02190">
    <property type="entry name" value="LON_substr_bdg"/>
    <property type="match status" value="1"/>
</dbReference>
<dbReference type="eggNOG" id="COG2802">
    <property type="taxonomic scope" value="Bacteria"/>
</dbReference>
<dbReference type="SUPFAM" id="SSF88697">
    <property type="entry name" value="PUA domain-like"/>
    <property type="match status" value="1"/>
</dbReference>
<dbReference type="Gene3D" id="2.30.130.40">
    <property type="entry name" value="LON domain-like"/>
    <property type="match status" value="1"/>
</dbReference>
<dbReference type="Proteomes" id="UP000011223">
    <property type="component" value="Unassembled WGS sequence"/>
</dbReference>
<reference evidence="2 3" key="1">
    <citation type="journal article" date="2014" name="PLoS ONE">
        <title>Grimontia indica AK16(T), sp. nov., Isolated from a Seawater Sample Reports the Presence of Pathogenic Genes Similar to Vibrio Genus.</title>
        <authorList>
            <person name="Singh A."/>
            <person name="Vaidya B."/>
            <person name="Khatri I."/>
            <person name="Srinivas T.N."/>
            <person name="Subramanian S."/>
            <person name="Korpole S."/>
            <person name="Pinnaka A.K."/>
        </authorList>
    </citation>
    <scope>NUCLEOTIDE SEQUENCE [LARGE SCALE GENOMIC DNA]</scope>
    <source>
        <strain evidence="2 3">AK16</strain>
    </source>
</reference>
<accession>R1IJ63</accession>
<evidence type="ECO:0000259" key="1">
    <source>
        <dbReference type="Pfam" id="PF02190"/>
    </source>
</evidence>
<evidence type="ECO:0000313" key="2">
    <source>
        <dbReference type="EMBL" id="EOD77472.1"/>
    </source>
</evidence>
<organism evidence="2 3">
    <name type="scientific">Grimontia indica</name>
    <dbReference type="NCBI Taxonomy" id="1056512"/>
    <lineage>
        <taxon>Bacteria</taxon>
        <taxon>Pseudomonadati</taxon>
        <taxon>Pseudomonadota</taxon>
        <taxon>Gammaproteobacteria</taxon>
        <taxon>Vibrionales</taxon>
        <taxon>Vibrionaceae</taxon>
        <taxon>Grimontia</taxon>
    </lineage>
</organism>
<feature type="domain" description="Lon N-terminal" evidence="1">
    <location>
        <begin position="6"/>
        <end position="186"/>
    </location>
</feature>
<dbReference type="InterPro" id="IPR046336">
    <property type="entry name" value="Lon_prtase_N_sf"/>
</dbReference>
<dbReference type="InterPro" id="IPR015947">
    <property type="entry name" value="PUA-like_sf"/>
</dbReference>
<protein>
    <submittedName>
        <fullName evidence="2">Lon protease</fullName>
    </submittedName>
</protein>
<dbReference type="AlphaFoldDB" id="R1IJ63"/>
<keyword evidence="2" id="KW-0378">Hydrolase</keyword>
<dbReference type="Gene3D" id="1.10.4060.10">
    <property type="entry name" value="BPP1347 like domain"/>
    <property type="match status" value="1"/>
</dbReference>
<sequence length="189" mass="20907">MMTITLPILFNNRHILPSGRLPLRVTPGEQLNTVKYAMRNGMDIGVCMDETSPIGAGIGTRVTIEDFSVAADSGALTITVCGHESFVIDSIKENEAGVVEAVCQTLPAWPERAVSNDAQPLAERLLIMFERYPELSSLHKKPNFDDLSWLCQRWLELLPIPASEKQVLMAAHTCSDTAEYLLSLMKDPH</sequence>
<comment type="caution">
    <text evidence="2">The sequence shown here is derived from an EMBL/GenBank/DDBJ whole genome shotgun (WGS) entry which is preliminary data.</text>
</comment>
<proteinExistence type="predicted"/>
<keyword evidence="2" id="KW-0645">Protease</keyword>